<accession>A0A087T738</accession>
<gene>
    <name evidence="1" type="ORF">X975_01769</name>
</gene>
<evidence type="ECO:0000313" key="1">
    <source>
        <dbReference type="EMBL" id="KFM60927.1"/>
    </source>
</evidence>
<reference evidence="1 2" key="1">
    <citation type="submission" date="2013-11" db="EMBL/GenBank/DDBJ databases">
        <title>Genome sequencing of Stegodyphus mimosarum.</title>
        <authorList>
            <person name="Bechsgaard J."/>
        </authorList>
    </citation>
    <scope>NUCLEOTIDE SEQUENCE [LARGE SCALE GENOMIC DNA]</scope>
</reference>
<dbReference type="InterPro" id="IPR006616">
    <property type="entry name" value="DM9_repeat"/>
</dbReference>
<feature type="non-terminal residue" evidence="1">
    <location>
        <position position="123"/>
    </location>
</feature>
<dbReference type="SMART" id="SM00696">
    <property type="entry name" value="DM9"/>
    <property type="match status" value="1"/>
</dbReference>
<evidence type="ECO:0000313" key="2">
    <source>
        <dbReference type="Proteomes" id="UP000054359"/>
    </source>
</evidence>
<dbReference type="STRING" id="407821.A0A087T738"/>
<name>A0A087T738_STEMI</name>
<dbReference type="EMBL" id="KK113738">
    <property type="protein sequence ID" value="KFM60927.1"/>
    <property type="molecule type" value="Genomic_DNA"/>
</dbReference>
<organism evidence="1 2">
    <name type="scientific">Stegodyphus mimosarum</name>
    <name type="common">African social velvet spider</name>
    <dbReference type="NCBI Taxonomy" id="407821"/>
    <lineage>
        <taxon>Eukaryota</taxon>
        <taxon>Metazoa</taxon>
        <taxon>Ecdysozoa</taxon>
        <taxon>Arthropoda</taxon>
        <taxon>Chelicerata</taxon>
        <taxon>Arachnida</taxon>
        <taxon>Araneae</taxon>
        <taxon>Araneomorphae</taxon>
        <taxon>Entelegynae</taxon>
        <taxon>Eresoidea</taxon>
        <taxon>Eresidae</taxon>
        <taxon>Stegodyphus</taxon>
    </lineage>
</organism>
<dbReference type="PANTHER" id="PTHR31649:SF1">
    <property type="entry name" value="FARNESOIC ACID O-METHYL TRANSFERASE DOMAIN-CONTAINING PROTEIN"/>
    <property type="match status" value="1"/>
</dbReference>
<protein>
    <submittedName>
        <fullName evidence="1">Uncharacterized protein</fullName>
    </submittedName>
</protein>
<dbReference type="OrthoDB" id="2142040at2759"/>
<proteinExistence type="predicted"/>
<dbReference type="Proteomes" id="UP000054359">
    <property type="component" value="Unassembled WGS sequence"/>
</dbReference>
<sequence length="123" mass="13695">MRGNVPPHAVCGGEAFGNILYVCRVNHFGETIIGKLLPCNGCCYIGWKGNEYAYYEYEVLCNPDNIELSWQWYKGGEMPHGVLQGGCSREGECLYIGRRWQEGTVGIGTVVPSRKCLFASFFG</sequence>
<dbReference type="OMA" id="ECLYIGR"/>
<dbReference type="AlphaFoldDB" id="A0A087T738"/>
<dbReference type="Pfam" id="PF11901">
    <property type="entry name" value="DM9"/>
    <property type="match status" value="1"/>
</dbReference>
<keyword evidence="2" id="KW-1185">Reference proteome</keyword>
<dbReference type="PANTHER" id="PTHR31649">
    <property type="entry name" value="AGAP009604-PA"/>
    <property type="match status" value="1"/>
</dbReference>